<dbReference type="SUPFAM" id="SSF51430">
    <property type="entry name" value="NAD(P)-linked oxidoreductase"/>
    <property type="match status" value="1"/>
</dbReference>
<dbReference type="RefSeq" id="WP_282588575.1">
    <property type="nucleotide sequence ID" value="NZ_JAMOIM010000043.1"/>
</dbReference>
<gene>
    <name evidence="3" type="ORF">M8523_30190</name>
</gene>
<evidence type="ECO:0000313" key="3">
    <source>
        <dbReference type="EMBL" id="MCW6512199.1"/>
    </source>
</evidence>
<dbReference type="Proteomes" id="UP001165667">
    <property type="component" value="Unassembled WGS sequence"/>
</dbReference>
<dbReference type="AlphaFoldDB" id="A0AA42CM14"/>
<dbReference type="PANTHER" id="PTHR43625:SF40">
    <property type="entry name" value="ALDO-KETO REDUCTASE YAKC [NADP(+)]"/>
    <property type="match status" value="1"/>
</dbReference>
<evidence type="ECO:0000256" key="1">
    <source>
        <dbReference type="ARBA" id="ARBA00023002"/>
    </source>
</evidence>
<reference evidence="3" key="1">
    <citation type="submission" date="2022-05" db="EMBL/GenBank/DDBJ databases">
        <authorList>
            <person name="Pankratov T."/>
        </authorList>
    </citation>
    <scope>NUCLEOTIDE SEQUENCE</scope>
    <source>
        <strain evidence="3">BP6-180914</strain>
    </source>
</reference>
<keyword evidence="1" id="KW-0560">Oxidoreductase</keyword>
<keyword evidence="4" id="KW-1185">Reference proteome</keyword>
<evidence type="ECO:0000259" key="2">
    <source>
        <dbReference type="Pfam" id="PF00248"/>
    </source>
</evidence>
<name>A0AA42CM14_9HYPH</name>
<dbReference type="CDD" id="cd19088">
    <property type="entry name" value="AKR_AKR13B1"/>
    <property type="match status" value="1"/>
</dbReference>
<dbReference type="InterPro" id="IPR050791">
    <property type="entry name" value="Aldo-Keto_reductase"/>
</dbReference>
<dbReference type="GO" id="GO:0005737">
    <property type="term" value="C:cytoplasm"/>
    <property type="evidence" value="ECO:0007669"/>
    <property type="project" value="TreeGrafter"/>
</dbReference>
<accession>A0AA42CM14</accession>
<dbReference type="Pfam" id="PF00248">
    <property type="entry name" value="Aldo_ket_red"/>
    <property type="match status" value="1"/>
</dbReference>
<proteinExistence type="predicted"/>
<evidence type="ECO:0000313" key="4">
    <source>
        <dbReference type="Proteomes" id="UP001165667"/>
    </source>
</evidence>
<dbReference type="InterPro" id="IPR023210">
    <property type="entry name" value="NADP_OxRdtase_dom"/>
</dbReference>
<dbReference type="InterPro" id="IPR036812">
    <property type="entry name" value="NAD(P)_OxRdtase_dom_sf"/>
</dbReference>
<dbReference type="InterPro" id="IPR020471">
    <property type="entry name" value="AKR"/>
</dbReference>
<dbReference type="Gene3D" id="3.20.20.100">
    <property type="entry name" value="NADP-dependent oxidoreductase domain"/>
    <property type="match status" value="1"/>
</dbReference>
<dbReference type="GO" id="GO:0016491">
    <property type="term" value="F:oxidoreductase activity"/>
    <property type="evidence" value="ECO:0007669"/>
    <property type="project" value="UniProtKB-KW"/>
</dbReference>
<sequence>MTSPTPLAAARAGTYKLGERSVARMGYGAMQLRKLASEPAKATSLLERAVALGVDHFDTAQFYGDGAINALIGRVARSNVGVTVASKIGADPNPGGKVPMRPAQRPEQLRASVEDNLRSLGLDHIPVVNLRRLDVGPGLRAEGDQVVDVDDQLAAMIALRSEGKIGAIGLSAVSLATVQRAIPARIACVQNAYSLVNQEFEDVLALCRRENIAWVPFFPLGGAYPGMPKVVEQPEIVAIAGELGVTPTQLGLIWLLAHAPNILLIPGTADRGHLEENIAAAAMDLPPDVLAKLDAFDPPPPGDIAV</sequence>
<protein>
    <submittedName>
        <fullName evidence="3">Aldo/keto reductase</fullName>
    </submittedName>
</protein>
<feature type="domain" description="NADP-dependent oxidoreductase" evidence="2">
    <location>
        <begin position="24"/>
        <end position="296"/>
    </location>
</feature>
<dbReference type="EMBL" id="JAMOIM010000043">
    <property type="protein sequence ID" value="MCW6512199.1"/>
    <property type="molecule type" value="Genomic_DNA"/>
</dbReference>
<dbReference type="PANTHER" id="PTHR43625">
    <property type="entry name" value="AFLATOXIN B1 ALDEHYDE REDUCTASE"/>
    <property type="match status" value="1"/>
</dbReference>
<organism evidence="3 4">
    <name type="scientific">Lichenifustis flavocetrariae</name>
    <dbReference type="NCBI Taxonomy" id="2949735"/>
    <lineage>
        <taxon>Bacteria</taxon>
        <taxon>Pseudomonadati</taxon>
        <taxon>Pseudomonadota</taxon>
        <taxon>Alphaproteobacteria</taxon>
        <taxon>Hyphomicrobiales</taxon>
        <taxon>Lichenihabitantaceae</taxon>
        <taxon>Lichenifustis</taxon>
    </lineage>
</organism>
<comment type="caution">
    <text evidence="3">The sequence shown here is derived from an EMBL/GenBank/DDBJ whole genome shotgun (WGS) entry which is preliminary data.</text>
</comment>
<dbReference type="PRINTS" id="PR00069">
    <property type="entry name" value="ALDKETRDTASE"/>
</dbReference>